<dbReference type="HOGENOM" id="CLU_3053582_0_0_1"/>
<reference evidence="1" key="1">
    <citation type="journal article" date="2013" name="Nat. Commun.">
        <title>Whole-genome sequencing of Oryza brachyantha reveals mechanisms underlying Oryza genome evolution.</title>
        <authorList>
            <person name="Chen J."/>
            <person name="Huang Q."/>
            <person name="Gao D."/>
            <person name="Wang J."/>
            <person name="Lang Y."/>
            <person name="Liu T."/>
            <person name="Li B."/>
            <person name="Bai Z."/>
            <person name="Luis Goicoechea J."/>
            <person name="Liang C."/>
            <person name="Chen C."/>
            <person name="Zhang W."/>
            <person name="Sun S."/>
            <person name="Liao Y."/>
            <person name="Zhang X."/>
            <person name="Yang L."/>
            <person name="Song C."/>
            <person name="Wang M."/>
            <person name="Shi J."/>
            <person name="Liu G."/>
            <person name="Liu J."/>
            <person name="Zhou H."/>
            <person name="Zhou W."/>
            <person name="Yu Q."/>
            <person name="An N."/>
            <person name="Chen Y."/>
            <person name="Cai Q."/>
            <person name="Wang B."/>
            <person name="Liu B."/>
            <person name="Min J."/>
            <person name="Huang Y."/>
            <person name="Wu H."/>
            <person name="Li Z."/>
            <person name="Zhang Y."/>
            <person name="Yin Y."/>
            <person name="Song W."/>
            <person name="Jiang J."/>
            <person name="Jackson S.A."/>
            <person name="Wing R.A."/>
            <person name="Wang J."/>
            <person name="Chen M."/>
        </authorList>
    </citation>
    <scope>NUCLEOTIDE SEQUENCE [LARGE SCALE GENOMIC DNA]</scope>
    <source>
        <strain evidence="1">cv. IRGC 101232</strain>
    </source>
</reference>
<name>J3M5D8_ORYBR</name>
<evidence type="ECO:0000313" key="2">
    <source>
        <dbReference type="Proteomes" id="UP000006038"/>
    </source>
</evidence>
<dbReference type="Proteomes" id="UP000006038">
    <property type="component" value="Chromosome 5"/>
</dbReference>
<protein>
    <submittedName>
        <fullName evidence="1">Uncharacterized protein</fullName>
    </submittedName>
</protein>
<dbReference type="AlphaFoldDB" id="J3M5D8"/>
<dbReference type="EnsemblPlants" id="OB05G18120.1">
    <property type="protein sequence ID" value="OB05G18120.1"/>
    <property type="gene ID" value="OB05G18120"/>
</dbReference>
<keyword evidence="2" id="KW-1185">Reference proteome</keyword>
<sequence length="54" mass="6425">MHFCLYLCGLKCSRVEFWYDYAFLPLFCIKLCGLNIPDLLNFRCLFGMISYCLL</sequence>
<proteinExistence type="predicted"/>
<accession>J3M5D8</accession>
<reference evidence="1" key="2">
    <citation type="submission" date="2013-04" db="UniProtKB">
        <authorList>
            <consortium name="EnsemblPlants"/>
        </authorList>
    </citation>
    <scope>IDENTIFICATION</scope>
</reference>
<organism evidence="1">
    <name type="scientific">Oryza brachyantha</name>
    <name type="common">malo sina</name>
    <dbReference type="NCBI Taxonomy" id="4533"/>
    <lineage>
        <taxon>Eukaryota</taxon>
        <taxon>Viridiplantae</taxon>
        <taxon>Streptophyta</taxon>
        <taxon>Embryophyta</taxon>
        <taxon>Tracheophyta</taxon>
        <taxon>Spermatophyta</taxon>
        <taxon>Magnoliopsida</taxon>
        <taxon>Liliopsida</taxon>
        <taxon>Poales</taxon>
        <taxon>Poaceae</taxon>
        <taxon>BOP clade</taxon>
        <taxon>Oryzoideae</taxon>
        <taxon>Oryzeae</taxon>
        <taxon>Oryzinae</taxon>
        <taxon>Oryza</taxon>
    </lineage>
</organism>
<dbReference type="Gramene" id="OB05G18120.1">
    <property type="protein sequence ID" value="OB05G18120.1"/>
    <property type="gene ID" value="OB05G18120"/>
</dbReference>
<evidence type="ECO:0000313" key="1">
    <source>
        <dbReference type="EnsemblPlants" id="OB05G18120.1"/>
    </source>
</evidence>